<keyword evidence="3" id="KW-0694">RNA-binding</keyword>
<dbReference type="RefSeq" id="WP_026746286.1">
    <property type="nucleotide sequence ID" value="NZ_AP019823.1"/>
</dbReference>
<dbReference type="Pfam" id="PF17953">
    <property type="entry name" value="Csm4_C"/>
    <property type="match status" value="1"/>
</dbReference>
<reference evidence="7 8" key="1">
    <citation type="submission" date="2019-07" db="EMBL/GenBank/DDBJ databases">
        <title>Complete Genome Sequence of Leptotrichia hofstadii Strain JCM16775.</title>
        <authorList>
            <person name="Watanabe S."/>
            <person name="Cui L."/>
        </authorList>
    </citation>
    <scope>NUCLEOTIDE SEQUENCE [LARGE SCALE GENOMIC DNA]</scope>
    <source>
        <strain evidence="7 8">JCM16775</strain>
    </source>
</reference>
<evidence type="ECO:0000313" key="7">
    <source>
        <dbReference type="EMBL" id="BBM38617.1"/>
    </source>
</evidence>
<evidence type="ECO:0000259" key="6">
    <source>
        <dbReference type="Pfam" id="PF17953"/>
    </source>
</evidence>
<sequence length="337" mass="39062">MVYLLYKLKFPSGIHIGTNASLEATSLTVSSDIFYSAFYAEYIRIFGENDRELLQLTEKDEFKVSDLLPFKEIETETTFYLPKPFVNDIERKQSNDENEQVVDRKKVKKLSYIPASRLKEYFEFLKTGKNFPEIDDDFGEKELHTKNKVSRIGEDTELYNVEVFRFNKDSGLYFIVQLPEKWQEKFENVLESLSLTGIGGKKSAGYGQFNITDDAMIFDGEYFDIIESEDDRFINESLYKESEKYLLLSSYLPQKDEIEKIKNKENGYQLIKRSGFVNSPKYSENSQKRKQIYMISSGAVLNFKPAGRLADLKLHGNHSIYRMGKPIVIGVTYGKDS</sequence>
<dbReference type="InterPro" id="IPR005537">
    <property type="entry name" value="RAMP_III_fam"/>
</dbReference>
<dbReference type="InterPro" id="IPR005510">
    <property type="entry name" value="Csm4"/>
</dbReference>
<proteinExistence type="inferred from homology"/>
<gene>
    <name evidence="7" type="primary">csm4</name>
    <name evidence="7" type="ORF">JCM16775_1326</name>
</gene>
<evidence type="ECO:0000256" key="4">
    <source>
        <dbReference type="ARBA" id="ARBA00023118"/>
    </source>
</evidence>
<feature type="domain" description="Csm4 C-terminal" evidence="6">
    <location>
        <begin position="240"/>
        <end position="331"/>
    </location>
</feature>
<dbReference type="InterPro" id="IPR040932">
    <property type="entry name" value="Csm4_C"/>
</dbReference>
<evidence type="ECO:0000256" key="2">
    <source>
        <dbReference type="ARBA" id="ARBA00016109"/>
    </source>
</evidence>
<dbReference type="Pfam" id="PF03787">
    <property type="entry name" value="RAMPs"/>
    <property type="match status" value="1"/>
</dbReference>
<evidence type="ECO:0000256" key="3">
    <source>
        <dbReference type="ARBA" id="ARBA00022884"/>
    </source>
</evidence>
<keyword evidence="4" id="KW-0051">Antiviral defense</keyword>
<comment type="similarity">
    <text evidence="1">Belongs to the CRISPR-associated Csm4 family.</text>
</comment>
<dbReference type="NCBIfam" id="TIGR01903">
    <property type="entry name" value="cas5_csm4"/>
    <property type="match status" value="1"/>
</dbReference>
<evidence type="ECO:0000256" key="1">
    <source>
        <dbReference type="ARBA" id="ARBA00005772"/>
    </source>
</evidence>
<dbReference type="GO" id="GO:0003723">
    <property type="term" value="F:RNA binding"/>
    <property type="evidence" value="ECO:0007669"/>
    <property type="project" value="UniProtKB-KW"/>
</dbReference>
<feature type="domain" description="CRISPR type III-associated protein" evidence="5">
    <location>
        <begin position="137"/>
        <end position="209"/>
    </location>
</feature>
<dbReference type="OrthoDB" id="9792564at2"/>
<evidence type="ECO:0000313" key="8">
    <source>
        <dbReference type="Proteomes" id="UP000321892"/>
    </source>
</evidence>
<dbReference type="EMBL" id="AP019823">
    <property type="protein sequence ID" value="BBM38617.1"/>
    <property type="molecule type" value="Genomic_DNA"/>
</dbReference>
<dbReference type="KEGG" id="lhf:JCM16775_1326"/>
<name>A0A510JH86_9FUSO</name>
<dbReference type="Proteomes" id="UP000321892">
    <property type="component" value="Chromosome"/>
</dbReference>
<organism evidence="7 8">
    <name type="scientific">Leptotrichia hofstadii</name>
    <dbReference type="NCBI Taxonomy" id="157688"/>
    <lineage>
        <taxon>Bacteria</taxon>
        <taxon>Fusobacteriati</taxon>
        <taxon>Fusobacteriota</taxon>
        <taxon>Fusobacteriia</taxon>
        <taxon>Fusobacteriales</taxon>
        <taxon>Leptotrichiaceae</taxon>
        <taxon>Leptotrichia</taxon>
    </lineage>
</organism>
<dbReference type="AlphaFoldDB" id="A0A510JH86"/>
<keyword evidence="8" id="KW-1185">Reference proteome</keyword>
<protein>
    <recommendedName>
        <fullName evidence="2">CRISPR system Cms protein Csm4</fullName>
    </recommendedName>
</protein>
<dbReference type="GO" id="GO:0051607">
    <property type="term" value="P:defense response to virus"/>
    <property type="evidence" value="ECO:0007669"/>
    <property type="project" value="UniProtKB-KW"/>
</dbReference>
<accession>A0A510JH86</accession>
<evidence type="ECO:0000259" key="5">
    <source>
        <dbReference type="Pfam" id="PF03787"/>
    </source>
</evidence>